<dbReference type="AlphaFoldDB" id="A0A6I6N6F1"/>
<evidence type="ECO:0000256" key="2">
    <source>
        <dbReference type="SAM" id="Phobius"/>
    </source>
</evidence>
<name>A0A6I6N6F1_9ACTN</name>
<dbReference type="KEGG" id="sbro:GQF42_40830"/>
<feature type="transmembrane region" description="Helical" evidence="2">
    <location>
        <begin position="60"/>
        <end position="80"/>
    </location>
</feature>
<feature type="region of interest" description="Disordered" evidence="1">
    <location>
        <begin position="1"/>
        <end position="36"/>
    </location>
</feature>
<protein>
    <submittedName>
        <fullName evidence="3">ABC transporter permease</fullName>
    </submittedName>
</protein>
<feature type="transmembrane region" description="Helical" evidence="2">
    <location>
        <begin position="191"/>
        <end position="212"/>
    </location>
</feature>
<accession>A0A6I6N6F1</accession>
<dbReference type="EMBL" id="CP047020">
    <property type="protein sequence ID" value="QHA08768.1"/>
    <property type="molecule type" value="Genomic_DNA"/>
</dbReference>
<keyword evidence="2" id="KW-0472">Membrane</keyword>
<feature type="transmembrane region" description="Helical" evidence="2">
    <location>
        <begin position="103"/>
        <end position="126"/>
    </location>
</feature>
<sequence length="303" mass="31226">MNTPPSLSPTPTPAPAPAPAPASIQASTPGPNSSVAEPPARFADLIASEWIKTRSLRSTWWTVALAALFALGSAAVAALADYRNLAGVGTGAHQPPGFLPFDAYPPAGCMTLMLVAGGVGAITVVSEYGSGLIRTTTVAVPARGSVVLAKATVTALLWTVVGTAVSFASFFVSQAILDGRHAGVALTHPGVARALVASALLALVCALTGLGLGVLIRHSAATTAVCAFTLLMLPTVFSPSKRWSADVNHAMVATAWRRLVQNWQPDPHAPVFSATVSGSWLVYGLWPLITVVLAVLAVRRRDV</sequence>
<evidence type="ECO:0000313" key="3">
    <source>
        <dbReference type="EMBL" id="QHA08768.1"/>
    </source>
</evidence>
<gene>
    <name evidence="3" type="ORF">GQF42_40830</name>
</gene>
<reference evidence="3 4" key="1">
    <citation type="submission" date="2019-12" db="EMBL/GenBank/DDBJ databases">
        <title>Streptomyces sp. strain T44 isolated from rhizosphere soil of Broussonetia papyrifera.</title>
        <authorList>
            <person name="Mo P."/>
        </authorList>
    </citation>
    <scope>NUCLEOTIDE SEQUENCE [LARGE SCALE GENOMIC DNA]</scope>
    <source>
        <strain evidence="3 4">T44</strain>
    </source>
</reference>
<dbReference type="RefSeq" id="WP_158928500.1">
    <property type="nucleotide sequence ID" value="NZ_CP047020.1"/>
</dbReference>
<dbReference type="Proteomes" id="UP000436138">
    <property type="component" value="Chromosome"/>
</dbReference>
<keyword evidence="2" id="KW-1133">Transmembrane helix</keyword>
<feature type="transmembrane region" description="Helical" evidence="2">
    <location>
        <begin position="280"/>
        <end position="298"/>
    </location>
</feature>
<feature type="compositionally biased region" description="Pro residues" evidence="1">
    <location>
        <begin position="1"/>
        <end position="20"/>
    </location>
</feature>
<evidence type="ECO:0000256" key="1">
    <source>
        <dbReference type="SAM" id="MobiDB-lite"/>
    </source>
</evidence>
<organism evidence="3 4">
    <name type="scientific">Streptomyces broussonetiae</name>
    <dbReference type="NCBI Taxonomy" id="2686304"/>
    <lineage>
        <taxon>Bacteria</taxon>
        <taxon>Bacillati</taxon>
        <taxon>Actinomycetota</taxon>
        <taxon>Actinomycetes</taxon>
        <taxon>Kitasatosporales</taxon>
        <taxon>Streptomycetaceae</taxon>
        <taxon>Streptomyces</taxon>
    </lineage>
</organism>
<evidence type="ECO:0000313" key="4">
    <source>
        <dbReference type="Proteomes" id="UP000436138"/>
    </source>
</evidence>
<feature type="transmembrane region" description="Helical" evidence="2">
    <location>
        <begin position="219"/>
        <end position="237"/>
    </location>
</feature>
<feature type="transmembrane region" description="Helical" evidence="2">
    <location>
        <begin position="147"/>
        <end position="171"/>
    </location>
</feature>
<keyword evidence="4" id="KW-1185">Reference proteome</keyword>
<proteinExistence type="predicted"/>
<keyword evidence="2" id="KW-0812">Transmembrane</keyword>